<reference evidence="2 3" key="1">
    <citation type="submission" date="2024-09" db="EMBL/GenBank/DDBJ databases">
        <authorList>
            <person name="Sun Q."/>
            <person name="Mori K."/>
        </authorList>
    </citation>
    <scope>NUCLEOTIDE SEQUENCE [LARGE SCALE GENOMIC DNA]</scope>
    <source>
        <strain evidence="2 3">JCM 14321</strain>
    </source>
</reference>
<evidence type="ECO:0000313" key="2">
    <source>
        <dbReference type="EMBL" id="MFB9640906.1"/>
    </source>
</evidence>
<dbReference type="InterPro" id="IPR036390">
    <property type="entry name" value="WH_DNA-bd_sf"/>
</dbReference>
<name>A0ABV5SN68_9MICO</name>
<evidence type="ECO:0000313" key="3">
    <source>
        <dbReference type="Proteomes" id="UP001589667"/>
    </source>
</evidence>
<gene>
    <name evidence="2" type="ORF">ACFFQV_01270</name>
</gene>
<dbReference type="EMBL" id="JBHMBL010000001">
    <property type="protein sequence ID" value="MFB9640906.1"/>
    <property type="molecule type" value="Genomic_DNA"/>
</dbReference>
<keyword evidence="3" id="KW-1185">Reference proteome</keyword>
<accession>A0ABV5SN68</accession>
<feature type="region of interest" description="Disordered" evidence="1">
    <location>
        <begin position="136"/>
        <end position="232"/>
    </location>
</feature>
<proteinExistence type="predicted"/>
<evidence type="ECO:0000256" key="1">
    <source>
        <dbReference type="SAM" id="MobiDB-lite"/>
    </source>
</evidence>
<sequence length="232" mass="26420">MTSPENTQHPTPAQRPIGYWLRVVDRKLDDAMLELFADEGITRRDWRRLNVIAGTVDDARLRDKIAAHPDRLAPLVERGWVTDEPDAPRLTEEGEASYAALLERVTALRSRVAGSVTPEDFQTTLDSLEAIARELGWSEGERMPRHHRRGEKHRGRGHEHGHGHGHHEHGHEHGHHGHGHRGHGHRDFNGHPHEHHQHPRHEHHHRPARGDLGHGAPCAHPQRFADHQGPCR</sequence>
<dbReference type="InterPro" id="IPR036388">
    <property type="entry name" value="WH-like_DNA-bd_sf"/>
</dbReference>
<organism evidence="2 3">
    <name type="scientific">Agromyces lapidis</name>
    <dbReference type="NCBI Taxonomy" id="279574"/>
    <lineage>
        <taxon>Bacteria</taxon>
        <taxon>Bacillati</taxon>
        <taxon>Actinomycetota</taxon>
        <taxon>Actinomycetes</taxon>
        <taxon>Micrococcales</taxon>
        <taxon>Microbacteriaceae</taxon>
        <taxon>Agromyces</taxon>
    </lineage>
</organism>
<dbReference type="Gene3D" id="1.10.10.10">
    <property type="entry name" value="Winged helix-like DNA-binding domain superfamily/Winged helix DNA-binding domain"/>
    <property type="match status" value="1"/>
</dbReference>
<dbReference type="SUPFAM" id="SSF46785">
    <property type="entry name" value="Winged helix' DNA-binding domain"/>
    <property type="match status" value="1"/>
</dbReference>
<dbReference type="RefSeq" id="WP_157423685.1">
    <property type="nucleotide sequence ID" value="NZ_BAAANI010000008.1"/>
</dbReference>
<feature type="compositionally biased region" description="Basic residues" evidence="1">
    <location>
        <begin position="144"/>
        <end position="184"/>
    </location>
</feature>
<comment type="caution">
    <text evidence="2">The sequence shown here is derived from an EMBL/GenBank/DDBJ whole genome shotgun (WGS) entry which is preliminary data.</text>
</comment>
<dbReference type="Proteomes" id="UP001589667">
    <property type="component" value="Unassembled WGS sequence"/>
</dbReference>
<feature type="compositionally biased region" description="Basic residues" evidence="1">
    <location>
        <begin position="193"/>
        <end position="207"/>
    </location>
</feature>
<protein>
    <submittedName>
        <fullName evidence="2">MarR family winged helix-turn-helix transcriptional regulator</fullName>
    </submittedName>
</protein>